<dbReference type="VEuPathDB" id="TrichDB:TVAGG3_1000950"/>
<dbReference type="AlphaFoldDB" id="A2DS29"/>
<dbReference type="EMBL" id="DS113238">
    <property type="protein sequence ID" value="EAY16799.1"/>
    <property type="molecule type" value="Genomic_DNA"/>
</dbReference>
<name>A2DS29_TRIV3</name>
<dbReference type="KEGG" id="tva:4774810"/>
<gene>
    <name evidence="1" type="ORF">TVAG_447580</name>
</gene>
<evidence type="ECO:0000313" key="1">
    <source>
        <dbReference type="EMBL" id="EAY16799.1"/>
    </source>
</evidence>
<reference evidence="1" key="1">
    <citation type="submission" date="2006-10" db="EMBL/GenBank/DDBJ databases">
        <authorList>
            <person name="Amadeo P."/>
            <person name="Zhao Q."/>
            <person name="Wortman J."/>
            <person name="Fraser-Liggett C."/>
            <person name="Carlton J."/>
        </authorList>
    </citation>
    <scope>NUCLEOTIDE SEQUENCE</scope>
    <source>
        <strain evidence="1">G3</strain>
    </source>
</reference>
<proteinExistence type="predicted"/>
<accession>A2DS29</accession>
<evidence type="ECO:0000313" key="2">
    <source>
        <dbReference type="Proteomes" id="UP000001542"/>
    </source>
</evidence>
<sequence length="170" mass="18708">MQRPTFIEYAQRTGRGMITGHGFALMGSMKHALFEAPYGSKMAEFKSNFALTSKQNAVSMAKWALCSATITPYITSRIKNPIVADIAEGSMVGALLEWRNGMKGIASGAFQGALQSVFMTVVGKGLQIVLTPINTYRNNQRVKKFTIERNQNTLKSPFEAISTVFFNSPK</sequence>
<dbReference type="Proteomes" id="UP000001542">
    <property type="component" value="Unassembled WGS sequence"/>
</dbReference>
<dbReference type="SMR" id="A2DS29"/>
<reference evidence="1" key="2">
    <citation type="journal article" date="2007" name="Science">
        <title>Draft genome sequence of the sexually transmitted pathogen Trichomonas vaginalis.</title>
        <authorList>
            <person name="Carlton J.M."/>
            <person name="Hirt R.P."/>
            <person name="Silva J.C."/>
            <person name="Delcher A.L."/>
            <person name="Schatz M."/>
            <person name="Zhao Q."/>
            <person name="Wortman J.R."/>
            <person name="Bidwell S.L."/>
            <person name="Alsmark U.C.M."/>
            <person name="Besteiro S."/>
            <person name="Sicheritz-Ponten T."/>
            <person name="Noel C.J."/>
            <person name="Dacks J.B."/>
            <person name="Foster P.G."/>
            <person name="Simillion C."/>
            <person name="Van de Peer Y."/>
            <person name="Miranda-Saavedra D."/>
            <person name="Barton G.J."/>
            <person name="Westrop G.D."/>
            <person name="Mueller S."/>
            <person name="Dessi D."/>
            <person name="Fiori P.L."/>
            <person name="Ren Q."/>
            <person name="Paulsen I."/>
            <person name="Zhang H."/>
            <person name="Bastida-Corcuera F.D."/>
            <person name="Simoes-Barbosa A."/>
            <person name="Brown M.T."/>
            <person name="Hayes R.D."/>
            <person name="Mukherjee M."/>
            <person name="Okumura C.Y."/>
            <person name="Schneider R."/>
            <person name="Smith A.J."/>
            <person name="Vanacova S."/>
            <person name="Villalvazo M."/>
            <person name="Haas B.J."/>
            <person name="Pertea M."/>
            <person name="Feldblyum T.V."/>
            <person name="Utterback T.R."/>
            <person name="Shu C.L."/>
            <person name="Osoegawa K."/>
            <person name="de Jong P.J."/>
            <person name="Hrdy I."/>
            <person name="Horvathova L."/>
            <person name="Zubacova Z."/>
            <person name="Dolezal P."/>
            <person name="Malik S.B."/>
            <person name="Logsdon J.M. Jr."/>
            <person name="Henze K."/>
            <person name="Gupta A."/>
            <person name="Wang C.C."/>
            <person name="Dunne R.L."/>
            <person name="Upcroft J.A."/>
            <person name="Upcroft P."/>
            <person name="White O."/>
            <person name="Salzberg S.L."/>
            <person name="Tang P."/>
            <person name="Chiu C.-H."/>
            <person name="Lee Y.-S."/>
            <person name="Embley T.M."/>
            <person name="Coombs G.H."/>
            <person name="Mottram J.C."/>
            <person name="Tachezy J."/>
            <person name="Fraser-Liggett C.M."/>
            <person name="Johnson P.J."/>
        </authorList>
    </citation>
    <scope>NUCLEOTIDE SEQUENCE [LARGE SCALE GENOMIC DNA]</scope>
    <source>
        <strain evidence="1">G3</strain>
    </source>
</reference>
<organism evidence="1 2">
    <name type="scientific">Trichomonas vaginalis (strain ATCC PRA-98 / G3)</name>
    <dbReference type="NCBI Taxonomy" id="412133"/>
    <lineage>
        <taxon>Eukaryota</taxon>
        <taxon>Metamonada</taxon>
        <taxon>Parabasalia</taxon>
        <taxon>Trichomonadida</taxon>
        <taxon>Trichomonadidae</taxon>
        <taxon>Trichomonas</taxon>
    </lineage>
</organism>
<dbReference type="RefSeq" id="XP_001329022.1">
    <property type="nucleotide sequence ID" value="XM_001328987.1"/>
</dbReference>
<keyword evidence="2" id="KW-1185">Reference proteome</keyword>
<dbReference type="InParanoid" id="A2DS29"/>
<protein>
    <submittedName>
        <fullName evidence="1">Uncharacterized protein</fullName>
    </submittedName>
</protein>
<dbReference type="OrthoDB" id="2261329at2759"/>
<dbReference type="VEuPathDB" id="TrichDB:TVAG_447580"/>